<evidence type="ECO:0000256" key="1">
    <source>
        <dbReference type="SAM" id="Phobius"/>
    </source>
</evidence>
<dbReference type="RefSeq" id="WP_137335769.1">
    <property type="nucleotide sequence ID" value="NZ_CP040078.1"/>
</dbReference>
<keyword evidence="1" id="KW-0812">Transmembrane</keyword>
<proteinExistence type="predicted"/>
<keyword evidence="3" id="KW-1185">Reference proteome</keyword>
<dbReference type="KEGG" id="tvl:FAZ95_28275"/>
<feature type="transmembrane region" description="Helical" evidence="1">
    <location>
        <begin position="208"/>
        <end position="227"/>
    </location>
</feature>
<dbReference type="OrthoDB" id="4711656at2"/>
<dbReference type="Pfam" id="PF14023">
    <property type="entry name" value="Bestrophin-like"/>
    <property type="match status" value="1"/>
</dbReference>
<dbReference type="AlphaFoldDB" id="A0A4P8IUP9"/>
<organism evidence="2 3">
    <name type="scientific">Trinickia violacea</name>
    <dbReference type="NCBI Taxonomy" id="2571746"/>
    <lineage>
        <taxon>Bacteria</taxon>
        <taxon>Pseudomonadati</taxon>
        <taxon>Pseudomonadota</taxon>
        <taxon>Betaproteobacteria</taxon>
        <taxon>Burkholderiales</taxon>
        <taxon>Burkholderiaceae</taxon>
        <taxon>Trinickia</taxon>
    </lineage>
</organism>
<dbReference type="EMBL" id="CP040078">
    <property type="protein sequence ID" value="QCP52998.1"/>
    <property type="molecule type" value="Genomic_DNA"/>
</dbReference>
<gene>
    <name evidence="2" type="ORF">FAZ95_28275</name>
</gene>
<dbReference type="Proteomes" id="UP000298656">
    <property type="component" value="Chromosome 2"/>
</dbReference>
<reference evidence="2 3" key="1">
    <citation type="submission" date="2019-05" db="EMBL/GenBank/DDBJ databases">
        <title>Burkholderia sp. DHOD12, isolated from subtropical forest soil.</title>
        <authorList>
            <person name="Gao Z.-H."/>
            <person name="Qiu L.-H."/>
        </authorList>
    </citation>
    <scope>NUCLEOTIDE SEQUENCE [LARGE SCALE GENOMIC DNA]</scope>
    <source>
        <strain evidence="2 3">DHOD12</strain>
    </source>
</reference>
<sequence length="253" mass="26935">MSHVTIAWIVFACVFGSALVGMYVRTVLPEHHLSDESTGVLKLAVGLIATMAAIVLGLLISSAKSSFDTVTSEVVRNSANVILLDRVLAQYGPETKEVRELIKQRVGTLIQILASGEPAQIAKLGTPEAMSRAESIQHKLEELSPHSDAQRQLQARAVQIGDEVLAARQLTMLQAEGSTPAPLLICLVLWLAIIFCSFGLFAPANPTVIFGLLLGALSTSVAIFLILEMNTPLAGMVTVSLAPMREALAVLGQ</sequence>
<keyword evidence="1" id="KW-1133">Transmembrane helix</keyword>
<dbReference type="InterPro" id="IPR025333">
    <property type="entry name" value="DUF4239"/>
</dbReference>
<evidence type="ECO:0000313" key="3">
    <source>
        <dbReference type="Proteomes" id="UP000298656"/>
    </source>
</evidence>
<protein>
    <submittedName>
        <fullName evidence="2">DUF4239 domain-containing protein</fullName>
    </submittedName>
</protein>
<feature type="transmembrane region" description="Helical" evidence="1">
    <location>
        <begin position="181"/>
        <end position="201"/>
    </location>
</feature>
<keyword evidence="1" id="KW-0472">Membrane</keyword>
<feature type="transmembrane region" description="Helical" evidence="1">
    <location>
        <begin position="6"/>
        <end position="28"/>
    </location>
</feature>
<evidence type="ECO:0000313" key="2">
    <source>
        <dbReference type="EMBL" id="QCP52998.1"/>
    </source>
</evidence>
<accession>A0A4P8IUP9</accession>
<name>A0A4P8IUP9_9BURK</name>
<feature type="transmembrane region" description="Helical" evidence="1">
    <location>
        <begin position="40"/>
        <end position="60"/>
    </location>
</feature>